<evidence type="ECO:0000313" key="3">
    <source>
        <dbReference type="Proteomes" id="UP000245910"/>
    </source>
</evidence>
<accession>A0A2L2T8I4</accession>
<feature type="region of interest" description="Disordered" evidence="1">
    <location>
        <begin position="40"/>
        <end position="101"/>
    </location>
</feature>
<dbReference type="Proteomes" id="UP000245910">
    <property type="component" value="Chromosome I"/>
</dbReference>
<proteinExistence type="predicted"/>
<dbReference type="EMBL" id="LN649229">
    <property type="protein sequence ID" value="CEI67212.1"/>
    <property type="molecule type" value="Genomic_DNA"/>
</dbReference>
<sequence length="182" mass="19643">MSLNPLNFVFWTLGRSATGIERPALNLVNRTCEDRVLVLAPSTSGSGGPRRVSDTVEVERRSGGVVGSGELLRGRDPSSNDLEGTNGELLHGGDPSRSTDEFSDLELDEAGLQLLDGPAPMQAPEPETGSEEFCDCDMPSLPKEELEHQELEARLLAAGAEDKLHTQKYNPSTKPIVLFTAR</sequence>
<protein>
    <submittedName>
        <fullName evidence="2">Uncharacterized protein</fullName>
    </submittedName>
</protein>
<dbReference type="AlphaFoldDB" id="A0A2L2T8I4"/>
<keyword evidence="3" id="KW-1185">Reference proteome</keyword>
<evidence type="ECO:0000313" key="2">
    <source>
        <dbReference type="EMBL" id="CEI67212.1"/>
    </source>
</evidence>
<organism evidence="2 3">
    <name type="scientific">Fusarium venenatum</name>
    <dbReference type="NCBI Taxonomy" id="56646"/>
    <lineage>
        <taxon>Eukaryota</taxon>
        <taxon>Fungi</taxon>
        <taxon>Dikarya</taxon>
        <taxon>Ascomycota</taxon>
        <taxon>Pezizomycotina</taxon>
        <taxon>Sordariomycetes</taxon>
        <taxon>Hypocreomycetidae</taxon>
        <taxon>Hypocreales</taxon>
        <taxon>Nectriaceae</taxon>
        <taxon>Fusarium</taxon>
    </lineage>
</organism>
<reference evidence="3" key="1">
    <citation type="submission" date="2014-10" db="EMBL/GenBank/DDBJ databases">
        <authorList>
            <person name="King R."/>
        </authorList>
    </citation>
    <scope>NUCLEOTIDE SEQUENCE [LARGE SCALE GENOMIC DNA]</scope>
    <source>
        <strain evidence="3">A3/5</strain>
    </source>
</reference>
<evidence type="ECO:0000256" key="1">
    <source>
        <dbReference type="SAM" id="MobiDB-lite"/>
    </source>
</evidence>
<name>A0A2L2T8I4_9HYPO</name>
<feature type="compositionally biased region" description="Basic and acidic residues" evidence="1">
    <location>
        <begin position="51"/>
        <end position="62"/>
    </location>
</feature>